<dbReference type="InParanoid" id="A0A165HEX5"/>
<dbReference type="EMBL" id="KV407457">
    <property type="protein sequence ID" value="KZF23409.1"/>
    <property type="molecule type" value="Genomic_DNA"/>
</dbReference>
<dbReference type="AlphaFoldDB" id="A0A165HEX5"/>
<gene>
    <name evidence="1" type="ORF">L228DRAFT_115620</name>
</gene>
<dbReference type="RefSeq" id="XP_018188964.1">
    <property type="nucleotide sequence ID" value="XM_018328941.1"/>
</dbReference>
<dbReference type="GeneID" id="28894078"/>
<reference evidence="1 2" key="1">
    <citation type="journal article" date="2016" name="Fungal Biol.">
        <title>The genome of Xylona heveae provides a window into fungal endophytism.</title>
        <authorList>
            <person name="Gazis R."/>
            <person name="Kuo A."/>
            <person name="Riley R."/>
            <person name="LaButti K."/>
            <person name="Lipzen A."/>
            <person name="Lin J."/>
            <person name="Amirebrahimi M."/>
            <person name="Hesse C.N."/>
            <person name="Spatafora J.W."/>
            <person name="Henrissat B."/>
            <person name="Hainaut M."/>
            <person name="Grigoriev I.V."/>
            <person name="Hibbett D.S."/>
        </authorList>
    </citation>
    <scope>NUCLEOTIDE SEQUENCE [LARGE SCALE GENOMIC DNA]</scope>
    <source>
        <strain evidence="1 2">TC161</strain>
    </source>
</reference>
<sequence length="112" mass="12796">MNAKERYLSFKNRPDGLPFATTNENGEVKVYTVEVFCRANEANVGQPPRMCRTESKFSHTGNLRVHLKAVHELRLPKLKAGAPARADIIEVERKEYKFSLKNITIQSTEYLS</sequence>
<dbReference type="Proteomes" id="UP000076632">
    <property type="component" value="Unassembled WGS sequence"/>
</dbReference>
<evidence type="ECO:0000313" key="2">
    <source>
        <dbReference type="Proteomes" id="UP000076632"/>
    </source>
</evidence>
<organism evidence="1 2">
    <name type="scientific">Xylona heveae (strain CBS 132557 / TC161)</name>
    <dbReference type="NCBI Taxonomy" id="1328760"/>
    <lineage>
        <taxon>Eukaryota</taxon>
        <taxon>Fungi</taxon>
        <taxon>Dikarya</taxon>
        <taxon>Ascomycota</taxon>
        <taxon>Pezizomycotina</taxon>
        <taxon>Xylonomycetes</taxon>
        <taxon>Xylonales</taxon>
        <taxon>Xylonaceae</taxon>
        <taxon>Xylona</taxon>
    </lineage>
</organism>
<dbReference type="OrthoDB" id="3437279at2759"/>
<protein>
    <submittedName>
        <fullName evidence="1">Uncharacterized protein</fullName>
    </submittedName>
</protein>
<accession>A0A165HEX5</accession>
<name>A0A165HEX5_XYLHT</name>
<keyword evidence="2" id="KW-1185">Reference proteome</keyword>
<evidence type="ECO:0000313" key="1">
    <source>
        <dbReference type="EMBL" id="KZF23409.1"/>
    </source>
</evidence>
<proteinExistence type="predicted"/>